<dbReference type="SMART" id="SM00862">
    <property type="entry name" value="Trans_reg_C"/>
    <property type="match status" value="1"/>
</dbReference>
<dbReference type="Proteomes" id="UP000562464">
    <property type="component" value="Unassembled WGS sequence"/>
</dbReference>
<dbReference type="Gene3D" id="1.10.10.10">
    <property type="entry name" value="Winged helix-like DNA-binding domain superfamily/Winged helix DNA-binding domain"/>
    <property type="match status" value="1"/>
</dbReference>
<dbReference type="EMBL" id="JACHHV010000002">
    <property type="protein sequence ID" value="MBB5887375.1"/>
    <property type="molecule type" value="Genomic_DNA"/>
</dbReference>
<dbReference type="PROSITE" id="PS50110">
    <property type="entry name" value="RESPONSE_REGULATORY"/>
    <property type="match status" value="1"/>
</dbReference>
<dbReference type="InterPro" id="IPR036388">
    <property type="entry name" value="WH-like_DNA-bd_sf"/>
</dbReference>
<dbReference type="Gene3D" id="6.10.250.690">
    <property type="match status" value="1"/>
</dbReference>
<evidence type="ECO:0000256" key="6">
    <source>
        <dbReference type="PROSITE-ProRule" id="PRU00169"/>
    </source>
</evidence>
<dbReference type="Gene3D" id="3.40.50.2300">
    <property type="match status" value="1"/>
</dbReference>
<dbReference type="PROSITE" id="PS51755">
    <property type="entry name" value="OMPR_PHOB"/>
    <property type="match status" value="1"/>
</dbReference>
<evidence type="ECO:0000256" key="3">
    <source>
        <dbReference type="ARBA" id="ARBA00023015"/>
    </source>
</evidence>
<proteinExistence type="predicted"/>
<dbReference type="InterPro" id="IPR016032">
    <property type="entry name" value="Sig_transdc_resp-reg_C-effctor"/>
</dbReference>
<dbReference type="AlphaFoldDB" id="A0A841C4N3"/>
<evidence type="ECO:0000259" key="8">
    <source>
        <dbReference type="PROSITE" id="PS50110"/>
    </source>
</evidence>
<keyword evidence="3" id="KW-0805">Transcription regulation</keyword>
<dbReference type="InterPro" id="IPR001867">
    <property type="entry name" value="OmpR/PhoB-type_DNA-bd"/>
</dbReference>
<evidence type="ECO:0000256" key="5">
    <source>
        <dbReference type="ARBA" id="ARBA00023163"/>
    </source>
</evidence>
<dbReference type="Pfam" id="PF00072">
    <property type="entry name" value="Response_reg"/>
    <property type="match status" value="1"/>
</dbReference>
<dbReference type="GO" id="GO:0006355">
    <property type="term" value="P:regulation of DNA-templated transcription"/>
    <property type="evidence" value="ECO:0007669"/>
    <property type="project" value="InterPro"/>
</dbReference>
<keyword evidence="4 7" id="KW-0238">DNA-binding</keyword>
<gene>
    <name evidence="10" type="ORF">HNQ37_000245</name>
</gene>
<dbReference type="InterPro" id="IPR011006">
    <property type="entry name" value="CheY-like_superfamily"/>
</dbReference>
<dbReference type="GO" id="GO:0032993">
    <property type="term" value="C:protein-DNA complex"/>
    <property type="evidence" value="ECO:0007669"/>
    <property type="project" value="TreeGrafter"/>
</dbReference>
<dbReference type="SUPFAM" id="SSF52172">
    <property type="entry name" value="CheY-like"/>
    <property type="match status" value="1"/>
</dbReference>
<accession>A0A841C4N3</accession>
<dbReference type="GO" id="GO:0000156">
    <property type="term" value="F:phosphorelay response regulator activity"/>
    <property type="evidence" value="ECO:0007669"/>
    <property type="project" value="TreeGrafter"/>
</dbReference>
<dbReference type="SUPFAM" id="SSF46894">
    <property type="entry name" value="C-terminal effector domain of the bipartite response regulators"/>
    <property type="match status" value="1"/>
</dbReference>
<dbReference type="GO" id="GO:0005829">
    <property type="term" value="C:cytosol"/>
    <property type="evidence" value="ECO:0007669"/>
    <property type="project" value="TreeGrafter"/>
</dbReference>
<organism evidence="10 11">
    <name type="scientific">Lactovum miscens</name>
    <dbReference type="NCBI Taxonomy" id="190387"/>
    <lineage>
        <taxon>Bacteria</taxon>
        <taxon>Bacillati</taxon>
        <taxon>Bacillota</taxon>
        <taxon>Bacilli</taxon>
        <taxon>Lactobacillales</taxon>
        <taxon>Streptococcaceae</taxon>
        <taxon>Lactovum</taxon>
    </lineage>
</organism>
<feature type="modified residue" description="4-aspartylphosphate" evidence="6">
    <location>
        <position position="51"/>
    </location>
</feature>
<dbReference type="PANTHER" id="PTHR48111:SF43">
    <property type="entry name" value="STAGE 0 SPORULATION PROTEIN A HOMOLOG"/>
    <property type="match status" value="1"/>
</dbReference>
<evidence type="ECO:0000259" key="9">
    <source>
        <dbReference type="PROSITE" id="PS51755"/>
    </source>
</evidence>
<dbReference type="InterPro" id="IPR001789">
    <property type="entry name" value="Sig_transdc_resp-reg_receiver"/>
</dbReference>
<dbReference type="GO" id="GO:0000976">
    <property type="term" value="F:transcription cis-regulatory region binding"/>
    <property type="evidence" value="ECO:0007669"/>
    <property type="project" value="TreeGrafter"/>
</dbReference>
<comment type="caution">
    <text evidence="10">The sequence shown here is derived from an EMBL/GenBank/DDBJ whole genome shotgun (WGS) entry which is preliminary data.</text>
</comment>
<dbReference type="CDD" id="cd00383">
    <property type="entry name" value="trans_reg_C"/>
    <property type="match status" value="1"/>
</dbReference>
<reference evidence="10 11" key="1">
    <citation type="submission" date="2020-08" db="EMBL/GenBank/DDBJ databases">
        <title>Genomic Encyclopedia of Type Strains, Phase IV (KMG-IV): sequencing the most valuable type-strain genomes for metagenomic binning, comparative biology and taxonomic classification.</title>
        <authorList>
            <person name="Goeker M."/>
        </authorList>
    </citation>
    <scope>NUCLEOTIDE SEQUENCE [LARGE SCALE GENOMIC DNA]</scope>
    <source>
        <strain evidence="10 11">DSM 14925</strain>
    </source>
</reference>
<keyword evidence="11" id="KW-1185">Reference proteome</keyword>
<evidence type="ECO:0000256" key="2">
    <source>
        <dbReference type="ARBA" id="ARBA00023012"/>
    </source>
</evidence>
<sequence>MQKIFIVEDDPSIVKFLKKALLVNFQVKGVQSFRAVLQEILEFDADLVLMDIRLPFFSGFYWTTELRKGSEVPIIFISSTGDEMNQIMAMNQGADDFVTKPFSVEILVAKIKALLRRSYAFKGAEKLEFAGFQLKENTLSDGVKLLELTTSESKILTVLFRAEGEIISKEKLLQALWQTDEFIDVNTLNVKMSRLKRKLEKIGFDDHIKTKRGAGYGLT</sequence>
<keyword evidence="2" id="KW-0902">Two-component regulatory system</keyword>
<evidence type="ECO:0000313" key="11">
    <source>
        <dbReference type="Proteomes" id="UP000562464"/>
    </source>
</evidence>
<dbReference type="PANTHER" id="PTHR48111">
    <property type="entry name" value="REGULATOR OF RPOS"/>
    <property type="match status" value="1"/>
</dbReference>
<keyword evidence="5" id="KW-0804">Transcription</keyword>
<keyword evidence="1 6" id="KW-0597">Phosphoprotein</keyword>
<feature type="domain" description="Response regulatory" evidence="8">
    <location>
        <begin position="3"/>
        <end position="115"/>
    </location>
</feature>
<dbReference type="SMART" id="SM00448">
    <property type="entry name" value="REC"/>
    <property type="match status" value="1"/>
</dbReference>
<feature type="domain" description="OmpR/PhoB-type" evidence="9">
    <location>
        <begin position="116"/>
        <end position="219"/>
    </location>
</feature>
<evidence type="ECO:0000256" key="4">
    <source>
        <dbReference type="ARBA" id="ARBA00023125"/>
    </source>
</evidence>
<evidence type="ECO:0000256" key="1">
    <source>
        <dbReference type="ARBA" id="ARBA00022553"/>
    </source>
</evidence>
<name>A0A841C4N3_9LACT</name>
<dbReference type="InterPro" id="IPR039420">
    <property type="entry name" value="WalR-like"/>
</dbReference>
<evidence type="ECO:0000313" key="10">
    <source>
        <dbReference type="EMBL" id="MBB5887375.1"/>
    </source>
</evidence>
<feature type="DNA-binding region" description="OmpR/PhoB-type" evidence="7">
    <location>
        <begin position="116"/>
        <end position="219"/>
    </location>
</feature>
<dbReference type="RefSeq" id="WP_183538501.1">
    <property type="nucleotide sequence ID" value="NZ_DASWOY010000027.1"/>
</dbReference>
<dbReference type="Pfam" id="PF00486">
    <property type="entry name" value="Trans_reg_C"/>
    <property type="match status" value="1"/>
</dbReference>
<evidence type="ECO:0000256" key="7">
    <source>
        <dbReference type="PROSITE-ProRule" id="PRU01091"/>
    </source>
</evidence>
<protein>
    <submittedName>
        <fullName evidence="10">DNA-binding response OmpR family regulator</fullName>
    </submittedName>
</protein>